<proteinExistence type="inferred from homology"/>
<name>A0A9D1W1H6_9FIRM</name>
<protein>
    <submittedName>
        <fullName evidence="7">Molecular chaperone HtpG</fullName>
    </submittedName>
</protein>
<dbReference type="Proteomes" id="UP000886847">
    <property type="component" value="Unassembled WGS sequence"/>
</dbReference>
<dbReference type="InterPro" id="IPR001404">
    <property type="entry name" value="Hsp90_fam"/>
</dbReference>
<feature type="compositionally biased region" description="Basic and acidic residues" evidence="6">
    <location>
        <begin position="445"/>
        <end position="454"/>
    </location>
</feature>
<dbReference type="PANTHER" id="PTHR11528">
    <property type="entry name" value="HEAT SHOCK PROTEIN 90 FAMILY MEMBER"/>
    <property type="match status" value="1"/>
</dbReference>
<dbReference type="FunFam" id="3.30.230.80:FF:000008">
    <property type="entry name" value="Molecular chaperone HtpG"/>
    <property type="match status" value="1"/>
</dbReference>
<evidence type="ECO:0000256" key="5">
    <source>
        <dbReference type="PIRSR" id="PIRSR002583-1"/>
    </source>
</evidence>
<dbReference type="SUPFAM" id="SSF55874">
    <property type="entry name" value="ATPase domain of HSP90 chaperone/DNA topoisomerase II/histidine kinase"/>
    <property type="match status" value="1"/>
</dbReference>
<evidence type="ECO:0000256" key="1">
    <source>
        <dbReference type="ARBA" id="ARBA00008239"/>
    </source>
</evidence>
<feature type="compositionally biased region" description="Basic and acidic residues" evidence="6">
    <location>
        <begin position="404"/>
        <end position="424"/>
    </location>
</feature>
<reference evidence="7" key="1">
    <citation type="journal article" date="2021" name="PeerJ">
        <title>Extensive microbial diversity within the chicken gut microbiome revealed by metagenomics and culture.</title>
        <authorList>
            <person name="Gilroy R."/>
            <person name="Ravi A."/>
            <person name="Getino M."/>
            <person name="Pursley I."/>
            <person name="Horton D.L."/>
            <person name="Alikhan N.F."/>
            <person name="Baker D."/>
            <person name="Gharbi K."/>
            <person name="Hall N."/>
            <person name="Watson M."/>
            <person name="Adriaenssens E.M."/>
            <person name="Foster-Nyarko E."/>
            <person name="Jarju S."/>
            <person name="Secka A."/>
            <person name="Antonio M."/>
            <person name="Oren A."/>
            <person name="Chaudhuri R.R."/>
            <person name="La Ragione R."/>
            <person name="Hildebrand F."/>
            <person name="Pallen M.J."/>
        </authorList>
    </citation>
    <scope>NUCLEOTIDE SEQUENCE</scope>
    <source>
        <strain evidence="7">2189</strain>
    </source>
</reference>
<dbReference type="PRINTS" id="PR00775">
    <property type="entry name" value="HEATSHOCK90"/>
</dbReference>
<dbReference type="Pfam" id="PF00183">
    <property type="entry name" value="HSP90"/>
    <property type="match status" value="1"/>
</dbReference>
<dbReference type="Gene3D" id="3.30.565.10">
    <property type="entry name" value="Histidine kinase-like ATPase, C-terminal domain"/>
    <property type="match status" value="1"/>
</dbReference>
<dbReference type="EMBL" id="DXEW01000035">
    <property type="protein sequence ID" value="HIX51051.1"/>
    <property type="molecule type" value="Genomic_DNA"/>
</dbReference>
<keyword evidence="4" id="KW-0143">Chaperone</keyword>
<feature type="binding site" evidence="5">
    <location>
        <position position="82"/>
    </location>
    <ligand>
        <name>ATP</name>
        <dbReference type="ChEBI" id="CHEBI:30616"/>
    </ligand>
</feature>
<dbReference type="NCBIfam" id="NF003555">
    <property type="entry name" value="PRK05218.1"/>
    <property type="match status" value="1"/>
</dbReference>
<feature type="binding site" evidence="5">
    <location>
        <position position="32"/>
    </location>
    <ligand>
        <name>ATP</name>
        <dbReference type="ChEBI" id="CHEBI:30616"/>
    </ligand>
</feature>
<dbReference type="InterPro" id="IPR036890">
    <property type="entry name" value="HATPase_C_sf"/>
</dbReference>
<dbReference type="PIRSF" id="PIRSF002583">
    <property type="entry name" value="Hsp90"/>
    <property type="match status" value="1"/>
</dbReference>
<comment type="caution">
    <text evidence="7">The sequence shown here is derived from an EMBL/GenBank/DDBJ whole genome shotgun (WGS) entry which is preliminary data.</text>
</comment>
<keyword evidence="2 5" id="KW-0547">Nucleotide-binding</keyword>
<gene>
    <name evidence="7" type="primary">htpG</name>
    <name evidence="7" type="ORF">H9851_07225</name>
</gene>
<dbReference type="InterPro" id="IPR020575">
    <property type="entry name" value="Hsp90_N"/>
</dbReference>
<keyword evidence="3 5" id="KW-0067">ATP-binding</keyword>
<dbReference type="Gene3D" id="3.30.230.80">
    <property type="match status" value="1"/>
</dbReference>
<comment type="similarity">
    <text evidence="1">Belongs to the heat shock protein 90 family.</text>
</comment>
<evidence type="ECO:0000313" key="7">
    <source>
        <dbReference type="EMBL" id="HIX51051.1"/>
    </source>
</evidence>
<feature type="binding site" evidence="5">
    <location>
        <begin position="97"/>
        <end position="98"/>
    </location>
    <ligand>
        <name>ATP</name>
        <dbReference type="ChEBI" id="CHEBI:30616"/>
    </ligand>
</feature>
<accession>A0A9D1W1H6</accession>
<dbReference type="SUPFAM" id="SSF54211">
    <property type="entry name" value="Ribosomal protein S5 domain 2-like"/>
    <property type="match status" value="1"/>
</dbReference>
<dbReference type="Pfam" id="PF13589">
    <property type="entry name" value="HATPase_c_3"/>
    <property type="match status" value="1"/>
</dbReference>
<feature type="region of interest" description="Disordered" evidence="6">
    <location>
        <begin position="404"/>
        <end position="456"/>
    </location>
</feature>
<evidence type="ECO:0000256" key="4">
    <source>
        <dbReference type="ARBA" id="ARBA00023186"/>
    </source>
</evidence>
<dbReference type="InterPro" id="IPR019805">
    <property type="entry name" value="Heat_shock_protein_90_CS"/>
</dbReference>
<evidence type="ECO:0000256" key="6">
    <source>
        <dbReference type="SAM" id="MobiDB-lite"/>
    </source>
</evidence>
<dbReference type="CDD" id="cd16927">
    <property type="entry name" value="HATPase_Hsp90-like"/>
    <property type="match status" value="1"/>
</dbReference>
<reference evidence="7" key="2">
    <citation type="submission" date="2021-04" db="EMBL/GenBank/DDBJ databases">
        <authorList>
            <person name="Gilroy R."/>
        </authorList>
    </citation>
    <scope>NUCLEOTIDE SEQUENCE</scope>
    <source>
        <strain evidence="7">2189</strain>
    </source>
</reference>
<feature type="binding site" evidence="5">
    <location>
        <position position="320"/>
    </location>
    <ligand>
        <name>ATP</name>
        <dbReference type="ChEBI" id="CHEBI:30616"/>
    </ligand>
</feature>
<dbReference type="PROSITE" id="PS00298">
    <property type="entry name" value="HSP90"/>
    <property type="match status" value="1"/>
</dbReference>
<sequence>MAKQGNIRISSENMMPIIKKWLYSDKDIFLREIVANGVDAITKFKKLVDLGEAAADDAEYCIKISIDKDAGTLSVEDNGIGMDEEEVEKYITQIAFSGAADFLEKYEKAGGEGIIGHFGLGFYSAYMVSENIEIYTRSYREGAAAVRWESDGESTYTIEACDRQERGTKIVMHIAKEEKEFLEEGTIRSLVEKYCAFMPYNIYLNFQGKDDKPLNDTQPLYLKSPKDCTDEEYREFYRKTFHDYHDPLFWIHLNMDYPFRLKGILYFPKVKSKVELERGKVKLYCNQVFIADNIKEVIPEYLMLLNGVIDCPDIPLNVSRSFLQNDRQVQKISKHITKKVADKLTGLYKTDREKFENSWNDISVFIKLGCIKDEDFYSKVKDIIVFKDLNGKYQTLADFVAEKSAEKEDGEKPAEAAEGEEKPAAAEAAEGEAKPENAGQSAENAEEKKEEKPKQPATVYYVSDEVGQAQYISMFRGAGLNAIVCDTFIDPHFLSYLEYKETASYRFLRIDADVDAALKAGESNADDDKALVEAFKGALKNTSIAVKAEKFKSGGIPAIINVSEFSRRFGEMNAFYGLAGADADRDMTLIVNTANPVVGSFLLLDAEKQKFVANQIYYLAMLSYKKLSPEEMKDFSEQSVSLLQDYIK</sequence>
<evidence type="ECO:0000256" key="2">
    <source>
        <dbReference type="ARBA" id="ARBA00022741"/>
    </source>
</evidence>
<evidence type="ECO:0000313" key="8">
    <source>
        <dbReference type="Proteomes" id="UP000886847"/>
    </source>
</evidence>
<feature type="binding site" evidence="5">
    <location>
        <position position="77"/>
    </location>
    <ligand>
        <name>ATP</name>
        <dbReference type="ChEBI" id="CHEBI:30616"/>
    </ligand>
</feature>
<organism evidence="7 8">
    <name type="scientific">Candidatus Borkfalkia faecavium</name>
    <dbReference type="NCBI Taxonomy" id="2838508"/>
    <lineage>
        <taxon>Bacteria</taxon>
        <taxon>Bacillati</taxon>
        <taxon>Bacillota</taxon>
        <taxon>Clostridia</taxon>
        <taxon>Christensenellales</taxon>
        <taxon>Christensenellaceae</taxon>
        <taxon>Candidatus Borkfalkia</taxon>
    </lineage>
</organism>
<dbReference type="GO" id="GO:0005524">
    <property type="term" value="F:ATP binding"/>
    <property type="evidence" value="ECO:0007669"/>
    <property type="project" value="UniProtKB-KW"/>
</dbReference>
<dbReference type="GO" id="GO:0140662">
    <property type="term" value="F:ATP-dependent protein folding chaperone"/>
    <property type="evidence" value="ECO:0007669"/>
    <property type="project" value="InterPro"/>
</dbReference>
<feature type="binding site" evidence="5">
    <location>
        <position position="36"/>
    </location>
    <ligand>
        <name>ATP</name>
        <dbReference type="ChEBI" id="CHEBI:30616"/>
    </ligand>
</feature>
<dbReference type="InterPro" id="IPR020568">
    <property type="entry name" value="Ribosomal_Su5_D2-typ_SF"/>
</dbReference>
<dbReference type="Gene3D" id="3.40.50.11260">
    <property type="match status" value="1"/>
</dbReference>
<dbReference type="AlphaFoldDB" id="A0A9D1W1H6"/>
<evidence type="ECO:0000256" key="3">
    <source>
        <dbReference type="ARBA" id="ARBA00022840"/>
    </source>
</evidence>
<dbReference type="GO" id="GO:0051082">
    <property type="term" value="F:unfolded protein binding"/>
    <property type="evidence" value="ECO:0007669"/>
    <property type="project" value="InterPro"/>
</dbReference>
<feature type="binding site" evidence="5">
    <location>
        <position position="168"/>
    </location>
    <ligand>
        <name>ATP</name>
        <dbReference type="ChEBI" id="CHEBI:30616"/>
    </ligand>
</feature>
<dbReference type="GO" id="GO:0016887">
    <property type="term" value="F:ATP hydrolysis activity"/>
    <property type="evidence" value="ECO:0007669"/>
    <property type="project" value="InterPro"/>
</dbReference>